<evidence type="ECO:0000313" key="2">
    <source>
        <dbReference type="EMBL" id="KRP92475.1"/>
    </source>
</evidence>
<protein>
    <submittedName>
        <fullName evidence="2">Uncharacterized protein</fullName>
    </submittedName>
</protein>
<name>A0A0R3CBF0_9BRAD</name>
<gene>
    <name evidence="2" type="ORF">AOQ72_30420</name>
</gene>
<dbReference type="EMBL" id="LJYF01000031">
    <property type="protein sequence ID" value="KRP92475.1"/>
    <property type="molecule type" value="Genomic_DNA"/>
</dbReference>
<evidence type="ECO:0000256" key="1">
    <source>
        <dbReference type="SAM" id="MobiDB-lite"/>
    </source>
</evidence>
<dbReference type="Proteomes" id="UP000051380">
    <property type="component" value="Unassembled WGS sequence"/>
</dbReference>
<accession>A0A0R3CBF0</accession>
<feature type="region of interest" description="Disordered" evidence="1">
    <location>
        <begin position="1"/>
        <end position="20"/>
    </location>
</feature>
<comment type="caution">
    <text evidence="2">The sequence shown here is derived from an EMBL/GenBank/DDBJ whole genome shotgun (WGS) entry which is preliminary data.</text>
</comment>
<reference evidence="2 3" key="1">
    <citation type="submission" date="2015-09" db="EMBL/GenBank/DDBJ databases">
        <title>Draft Genome Sequence of the Strain BR 3267 (Bradyrhizobium yuanmingense) recommended as inoculant for cowpea in Brazil.</title>
        <authorList>
            <person name="Simoes-Araujo J.L."/>
            <person name="Zilli J.E."/>
        </authorList>
    </citation>
    <scope>NUCLEOTIDE SEQUENCE [LARGE SCALE GENOMIC DNA]</scope>
    <source>
        <strain evidence="2 3">BR3267</strain>
    </source>
</reference>
<dbReference type="RefSeq" id="WP_057029116.1">
    <property type="nucleotide sequence ID" value="NZ_LJYF01000031.1"/>
</dbReference>
<organism evidence="2 3">
    <name type="scientific">Bradyrhizobium yuanmingense</name>
    <dbReference type="NCBI Taxonomy" id="108015"/>
    <lineage>
        <taxon>Bacteria</taxon>
        <taxon>Pseudomonadati</taxon>
        <taxon>Pseudomonadota</taxon>
        <taxon>Alphaproteobacteria</taxon>
        <taxon>Hyphomicrobiales</taxon>
        <taxon>Nitrobacteraceae</taxon>
        <taxon>Bradyrhizobium</taxon>
    </lineage>
</organism>
<proteinExistence type="predicted"/>
<dbReference type="AlphaFoldDB" id="A0A0R3CBF0"/>
<dbReference type="OrthoDB" id="8256485at2"/>
<evidence type="ECO:0000313" key="3">
    <source>
        <dbReference type="Proteomes" id="UP000051380"/>
    </source>
</evidence>
<sequence>MAKEKPITRAGITRRRNAAKRRRLRLRTPLGRLDADGASSAQNNNRRLLWLAIEWGLERAPKVGPAPSAELCDYCRKHGINVDWILDGDLRGLKRMIDERRGHQRAERALWRGMPSSRLSTS</sequence>